<sequence length="100" mass="10804">MHIGRVVGTVVATRKDERLIGCKLMITQPLNVEEKPIGEALITVDTVGAGIGELVIYTVGTAARYAADKLQSPIDASIVGIIDNIDIYKELISSDYENMK</sequence>
<comment type="caution">
    <text evidence="1">The sequence shown here is derived from an EMBL/GenBank/DDBJ whole genome shotgun (WGS) entry which is preliminary data.</text>
</comment>
<evidence type="ECO:0000313" key="1">
    <source>
        <dbReference type="EMBL" id="MBU5676181.1"/>
    </source>
</evidence>
<dbReference type="PANTHER" id="PTHR36539">
    <property type="entry name" value="ETHANOLAMINE UTILIZATION PROTEIN EUTN"/>
    <property type="match status" value="1"/>
</dbReference>
<dbReference type="Proteomes" id="UP000779508">
    <property type="component" value="Unassembled WGS sequence"/>
</dbReference>
<keyword evidence="2" id="KW-1185">Reference proteome</keyword>
<dbReference type="CDD" id="cd01614">
    <property type="entry name" value="EutN_CcmL"/>
    <property type="match status" value="1"/>
</dbReference>
<name>A0ABS6G1Y7_9FIRM</name>
<proteinExistence type="predicted"/>
<protein>
    <submittedName>
        <fullName evidence="1">EutN/CcmL family microcompartment protein</fullName>
    </submittedName>
</protein>
<reference evidence="1 2" key="1">
    <citation type="submission" date="2021-06" db="EMBL/GenBank/DDBJ databases">
        <authorList>
            <person name="Sun Q."/>
            <person name="Li D."/>
        </authorList>
    </citation>
    <scope>NUCLEOTIDE SEQUENCE [LARGE SCALE GENOMIC DNA]</scope>
    <source>
        <strain evidence="1 2">MSJ-5</strain>
    </source>
</reference>
<dbReference type="EMBL" id="JAHLQK010000002">
    <property type="protein sequence ID" value="MBU5676181.1"/>
    <property type="molecule type" value="Genomic_DNA"/>
</dbReference>
<accession>A0ABS6G1Y7</accession>
<organism evidence="1 2">
    <name type="scientific">Alkaliphilus flagellatus</name>
    <dbReference type="NCBI Taxonomy" id="2841507"/>
    <lineage>
        <taxon>Bacteria</taxon>
        <taxon>Bacillati</taxon>
        <taxon>Bacillota</taxon>
        <taxon>Clostridia</taxon>
        <taxon>Peptostreptococcales</taxon>
        <taxon>Natronincolaceae</taxon>
        <taxon>Alkaliphilus</taxon>
    </lineage>
</organism>
<gene>
    <name evidence="1" type="ORF">KQI88_07110</name>
</gene>
<evidence type="ECO:0000313" key="2">
    <source>
        <dbReference type="Proteomes" id="UP000779508"/>
    </source>
</evidence>
<dbReference type="PROSITE" id="PS51932">
    <property type="entry name" value="BMV"/>
    <property type="match status" value="1"/>
</dbReference>
<dbReference type="RefSeq" id="WP_216415700.1">
    <property type="nucleotide sequence ID" value="NZ_JAHLQK010000002.1"/>
</dbReference>
<dbReference type="InterPro" id="IPR004992">
    <property type="entry name" value="EutN_CcmL"/>
</dbReference>
<dbReference type="Pfam" id="PF03319">
    <property type="entry name" value="EutN_CcmL"/>
    <property type="match status" value="1"/>
</dbReference>